<evidence type="ECO:0000313" key="2">
    <source>
        <dbReference type="EMBL" id="KAJ1133277.1"/>
    </source>
</evidence>
<protein>
    <submittedName>
        <fullName evidence="2">Uncharacterized protein</fullName>
    </submittedName>
</protein>
<evidence type="ECO:0000256" key="1">
    <source>
        <dbReference type="SAM" id="MobiDB-lite"/>
    </source>
</evidence>
<gene>
    <name evidence="2" type="ORF">NDU88_011574</name>
</gene>
<feature type="region of interest" description="Disordered" evidence="1">
    <location>
        <begin position="20"/>
        <end position="59"/>
    </location>
</feature>
<evidence type="ECO:0000313" key="3">
    <source>
        <dbReference type="Proteomes" id="UP001066276"/>
    </source>
</evidence>
<feature type="compositionally biased region" description="Polar residues" evidence="1">
    <location>
        <begin position="32"/>
        <end position="51"/>
    </location>
</feature>
<comment type="caution">
    <text evidence="2">The sequence shown here is derived from an EMBL/GenBank/DDBJ whole genome shotgun (WGS) entry which is preliminary data.</text>
</comment>
<dbReference type="Proteomes" id="UP001066276">
    <property type="component" value="Chromosome 7"/>
</dbReference>
<dbReference type="EMBL" id="JANPWB010000011">
    <property type="protein sequence ID" value="KAJ1133277.1"/>
    <property type="molecule type" value="Genomic_DNA"/>
</dbReference>
<sequence length="72" mass="7868">MGLLRSFICRIRGPLPSRLEGPVDPFPPHVTAHQTPSSPEVITQPSSSVGTPLSPAQRHRHLALRLAELEAR</sequence>
<name>A0AAV7Q1S9_PLEWA</name>
<dbReference type="AlphaFoldDB" id="A0AAV7Q1S9"/>
<reference evidence="2" key="1">
    <citation type="journal article" date="2022" name="bioRxiv">
        <title>Sequencing and chromosome-scale assembly of the giantPleurodeles waltlgenome.</title>
        <authorList>
            <person name="Brown T."/>
            <person name="Elewa A."/>
            <person name="Iarovenko S."/>
            <person name="Subramanian E."/>
            <person name="Araus A.J."/>
            <person name="Petzold A."/>
            <person name="Susuki M."/>
            <person name="Suzuki K.-i.T."/>
            <person name="Hayashi T."/>
            <person name="Toyoda A."/>
            <person name="Oliveira C."/>
            <person name="Osipova E."/>
            <person name="Leigh N.D."/>
            <person name="Simon A."/>
            <person name="Yun M.H."/>
        </authorList>
    </citation>
    <scope>NUCLEOTIDE SEQUENCE</scope>
    <source>
        <strain evidence="2">20211129_DDA</strain>
        <tissue evidence="2">Liver</tissue>
    </source>
</reference>
<accession>A0AAV7Q1S9</accession>
<keyword evidence="3" id="KW-1185">Reference proteome</keyword>
<proteinExistence type="predicted"/>
<organism evidence="2 3">
    <name type="scientific">Pleurodeles waltl</name>
    <name type="common">Iberian ribbed newt</name>
    <dbReference type="NCBI Taxonomy" id="8319"/>
    <lineage>
        <taxon>Eukaryota</taxon>
        <taxon>Metazoa</taxon>
        <taxon>Chordata</taxon>
        <taxon>Craniata</taxon>
        <taxon>Vertebrata</taxon>
        <taxon>Euteleostomi</taxon>
        <taxon>Amphibia</taxon>
        <taxon>Batrachia</taxon>
        <taxon>Caudata</taxon>
        <taxon>Salamandroidea</taxon>
        <taxon>Salamandridae</taxon>
        <taxon>Pleurodelinae</taxon>
        <taxon>Pleurodeles</taxon>
    </lineage>
</organism>